<reference evidence="2" key="1">
    <citation type="submission" date="2021-03" db="EMBL/GenBank/DDBJ databases">
        <authorList>
            <person name="Kanchanasin P."/>
            <person name="Saeng-In P."/>
            <person name="Phongsopitanun W."/>
            <person name="Yuki M."/>
            <person name="Kudo T."/>
            <person name="Ohkuma M."/>
            <person name="Tanasupawat S."/>
        </authorList>
    </citation>
    <scope>NUCLEOTIDE SEQUENCE</scope>
    <source>
        <strain evidence="2">GKU 128</strain>
    </source>
</reference>
<keyword evidence="2" id="KW-0808">Transferase</keyword>
<keyword evidence="2" id="KW-0489">Methyltransferase</keyword>
<dbReference type="GO" id="GO:0008168">
    <property type="term" value="F:methyltransferase activity"/>
    <property type="evidence" value="ECO:0007669"/>
    <property type="project" value="UniProtKB-KW"/>
</dbReference>
<dbReference type="AlphaFoldDB" id="A0A939PN08"/>
<dbReference type="Gene3D" id="3.40.50.150">
    <property type="entry name" value="Vaccinia Virus protein VP39"/>
    <property type="match status" value="1"/>
</dbReference>
<dbReference type="CDD" id="cd02440">
    <property type="entry name" value="AdoMet_MTases"/>
    <property type="match status" value="1"/>
</dbReference>
<accession>A0A939PN08</accession>
<proteinExistence type="predicted"/>
<dbReference type="InterPro" id="IPR029063">
    <property type="entry name" value="SAM-dependent_MTases_sf"/>
</dbReference>
<keyword evidence="3" id="KW-1185">Reference proteome</keyword>
<feature type="domain" description="Methyltransferase" evidence="1">
    <location>
        <begin position="2"/>
        <end position="68"/>
    </location>
</feature>
<organism evidence="2 3">
    <name type="scientific">Actinomadura barringtoniae</name>
    <dbReference type="NCBI Taxonomy" id="1427535"/>
    <lineage>
        <taxon>Bacteria</taxon>
        <taxon>Bacillati</taxon>
        <taxon>Actinomycetota</taxon>
        <taxon>Actinomycetes</taxon>
        <taxon>Streptosporangiales</taxon>
        <taxon>Thermomonosporaceae</taxon>
        <taxon>Actinomadura</taxon>
    </lineage>
</organism>
<dbReference type="GO" id="GO:0032259">
    <property type="term" value="P:methylation"/>
    <property type="evidence" value="ECO:0007669"/>
    <property type="project" value="UniProtKB-KW"/>
</dbReference>
<dbReference type="SUPFAM" id="SSF53335">
    <property type="entry name" value="S-adenosyl-L-methionine-dependent methyltransferases"/>
    <property type="match status" value="1"/>
</dbReference>
<protein>
    <submittedName>
        <fullName evidence="2">Class I SAM-dependent methyltransferase</fullName>
    </submittedName>
</protein>
<dbReference type="Proteomes" id="UP000669179">
    <property type="component" value="Unassembled WGS sequence"/>
</dbReference>
<dbReference type="RefSeq" id="WP_208263597.1">
    <property type="nucleotide sequence ID" value="NZ_JAGEOJ010000035.1"/>
</dbReference>
<sequence length="193" mass="20516">MVDPVERHIEQALARCDCTAELGDARTLTAADRSYDAVLLLGPLYHLPERSERVQALREARRVLRPGGPVAAAAISRHAAVLDLAAVDRLAPESRMRETLATGRHDRAIGFTTAYFHTAEELASELAEAGFEDVRLNGIEGPTWTVLKGVEAHTGESLAASGLLDSAIRAARLTDGDPALVAASSHLLAVGHA</sequence>
<evidence type="ECO:0000313" key="3">
    <source>
        <dbReference type="Proteomes" id="UP000669179"/>
    </source>
</evidence>
<comment type="caution">
    <text evidence="2">The sequence shown here is derived from an EMBL/GenBank/DDBJ whole genome shotgun (WGS) entry which is preliminary data.</text>
</comment>
<evidence type="ECO:0000313" key="2">
    <source>
        <dbReference type="EMBL" id="MBO2455342.1"/>
    </source>
</evidence>
<name>A0A939PN08_9ACTN</name>
<gene>
    <name evidence="2" type="ORF">J4573_50260</name>
</gene>
<dbReference type="EMBL" id="JAGEOJ010000035">
    <property type="protein sequence ID" value="MBO2455342.1"/>
    <property type="molecule type" value="Genomic_DNA"/>
</dbReference>
<evidence type="ECO:0000259" key="1">
    <source>
        <dbReference type="Pfam" id="PF13649"/>
    </source>
</evidence>
<dbReference type="InterPro" id="IPR041698">
    <property type="entry name" value="Methyltransf_25"/>
</dbReference>
<dbReference type="Pfam" id="PF13649">
    <property type="entry name" value="Methyltransf_25"/>
    <property type="match status" value="1"/>
</dbReference>